<reference evidence="2 3" key="1">
    <citation type="submission" date="2021-02" db="EMBL/GenBank/DDBJ databases">
        <title>Variation within the Batrachochytrium salamandrivorans European outbreak.</title>
        <authorList>
            <person name="Kelly M."/>
            <person name="Pasmans F."/>
            <person name="Shea T.P."/>
            <person name="Munoz J.F."/>
            <person name="Carranza S."/>
            <person name="Cuomo C.A."/>
            <person name="Martel A."/>
        </authorList>
    </citation>
    <scope>NUCLEOTIDE SEQUENCE [LARGE SCALE GENOMIC DNA]</scope>
    <source>
        <strain evidence="2 3">AMFP18/2</strain>
    </source>
</reference>
<gene>
    <name evidence="2" type="ORF">BASA50_010663</name>
</gene>
<dbReference type="Proteomes" id="UP001648503">
    <property type="component" value="Unassembled WGS sequence"/>
</dbReference>
<keyword evidence="3" id="KW-1185">Reference proteome</keyword>
<sequence length="472" mass="52671">MSSSLLPPSSQEPLRHSLPHSRMRFKPIPGHTDAGIHNGATPLHSSPHPPNSVHDVSTAMYLMDTRFGTTFESWIRCEKNISYICTFKRSLFDHYILSDAQRTIYALKWMMQGWSIASVSEVILKLYYTLHIDSPEFGRIVAGIVDDWTLSEIIDLTNVLLIGESATTAAAFLIHLTDQCERAAAKSTVALALLRSWSSRDRVRLVAEVAATLRWNNKFLQTFLATYAVSCISDDARQKAVVTSLAKEFEDLQTIATFNRFARRLSHRRPSIAIRTHAYFADSLNAHDDSDKSSEHTLSGDNNDGVNEDVDEEDEDEEEEEDDNNYISVTEDARIPTSNLSIDVSTHTPPEHICTPTDALHGSQPSRHDDSERQSALECSISPTDSKRLSYRPLSVPSSRAESGSGVPQAPSTSPRSHSRAAMFYTLFEIVLSEIDLDRLEKSMTQLGRGILIDMVAATINKRADSKFDVEL</sequence>
<name>A0ABQ8EYW5_9FUNG</name>
<feature type="compositionally biased region" description="Basic and acidic residues" evidence="1">
    <location>
        <begin position="366"/>
        <end position="375"/>
    </location>
</feature>
<dbReference type="EMBL" id="JAFCIX010000501">
    <property type="protein sequence ID" value="KAH6588536.1"/>
    <property type="molecule type" value="Genomic_DNA"/>
</dbReference>
<organism evidence="2 3">
    <name type="scientific">Batrachochytrium salamandrivorans</name>
    <dbReference type="NCBI Taxonomy" id="1357716"/>
    <lineage>
        <taxon>Eukaryota</taxon>
        <taxon>Fungi</taxon>
        <taxon>Fungi incertae sedis</taxon>
        <taxon>Chytridiomycota</taxon>
        <taxon>Chytridiomycota incertae sedis</taxon>
        <taxon>Chytridiomycetes</taxon>
        <taxon>Rhizophydiales</taxon>
        <taxon>Rhizophydiales incertae sedis</taxon>
        <taxon>Batrachochytrium</taxon>
    </lineage>
</organism>
<feature type="region of interest" description="Disordered" evidence="1">
    <location>
        <begin position="1"/>
        <end position="22"/>
    </location>
</feature>
<accession>A0ABQ8EYW5</accession>
<feature type="compositionally biased region" description="Basic and acidic residues" evidence="1">
    <location>
        <begin position="285"/>
        <end position="295"/>
    </location>
</feature>
<protein>
    <submittedName>
        <fullName evidence="2">Uncharacterized protein</fullName>
    </submittedName>
</protein>
<evidence type="ECO:0000256" key="1">
    <source>
        <dbReference type="SAM" id="MobiDB-lite"/>
    </source>
</evidence>
<feature type="compositionally biased region" description="Acidic residues" evidence="1">
    <location>
        <begin position="306"/>
        <end position="324"/>
    </location>
</feature>
<feature type="compositionally biased region" description="Polar residues" evidence="1">
    <location>
        <begin position="336"/>
        <end position="348"/>
    </location>
</feature>
<proteinExistence type="predicted"/>
<comment type="caution">
    <text evidence="2">The sequence shown here is derived from an EMBL/GenBank/DDBJ whole genome shotgun (WGS) entry which is preliminary data.</text>
</comment>
<evidence type="ECO:0000313" key="3">
    <source>
        <dbReference type="Proteomes" id="UP001648503"/>
    </source>
</evidence>
<evidence type="ECO:0000313" key="2">
    <source>
        <dbReference type="EMBL" id="KAH6588536.1"/>
    </source>
</evidence>
<feature type="region of interest" description="Disordered" evidence="1">
    <location>
        <begin position="285"/>
        <end position="418"/>
    </location>
</feature>